<dbReference type="AlphaFoldDB" id="A0A165WXV7"/>
<gene>
    <name evidence="2" type="ORF">FIBSPDRAFT_996413</name>
</gene>
<organism evidence="2 3">
    <name type="scientific">Athelia psychrophila</name>
    <dbReference type="NCBI Taxonomy" id="1759441"/>
    <lineage>
        <taxon>Eukaryota</taxon>
        <taxon>Fungi</taxon>
        <taxon>Dikarya</taxon>
        <taxon>Basidiomycota</taxon>
        <taxon>Agaricomycotina</taxon>
        <taxon>Agaricomycetes</taxon>
        <taxon>Agaricomycetidae</taxon>
        <taxon>Atheliales</taxon>
        <taxon>Atheliaceae</taxon>
        <taxon>Athelia</taxon>
    </lineage>
</organism>
<accession>A0A165WXV7</accession>
<keyword evidence="1" id="KW-0472">Membrane</keyword>
<reference evidence="2 3" key="1">
    <citation type="journal article" date="2016" name="Mol. Biol. Evol.">
        <title>Comparative Genomics of Early-Diverging Mushroom-Forming Fungi Provides Insights into the Origins of Lignocellulose Decay Capabilities.</title>
        <authorList>
            <person name="Nagy L.G."/>
            <person name="Riley R."/>
            <person name="Tritt A."/>
            <person name="Adam C."/>
            <person name="Daum C."/>
            <person name="Floudas D."/>
            <person name="Sun H."/>
            <person name="Yadav J.S."/>
            <person name="Pangilinan J."/>
            <person name="Larsson K.H."/>
            <person name="Matsuura K."/>
            <person name="Barry K."/>
            <person name="Labutti K."/>
            <person name="Kuo R."/>
            <person name="Ohm R.A."/>
            <person name="Bhattacharya S.S."/>
            <person name="Shirouzu T."/>
            <person name="Yoshinaga Y."/>
            <person name="Martin F.M."/>
            <person name="Grigoriev I.V."/>
            <person name="Hibbett D.S."/>
        </authorList>
    </citation>
    <scope>NUCLEOTIDE SEQUENCE [LARGE SCALE GENOMIC DNA]</scope>
    <source>
        <strain evidence="2 3">CBS 109695</strain>
    </source>
</reference>
<evidence type="ECO:0000256" key="1">
    <source>
        <dbReference type="SAM" id="Phobius"/>
    </source>
</evidence>
<keyword evidence="1" id="KW-1133">Transmembrane helix</keyword>
<evidence type="ECO:0000313" key="3">
    <source>
        <dbReference type="Proteomes" id="UP000076532"/>
    </source>
</evidence>
<keyword evidence="1" id="KW-0812">Transmembrane</keyword>
<dbReference type="Proteomes" id="UP000076532">
    <property type="component" value="Unassembled WGS sequence"/>
</dbReference>
<feature type="transmembrane region" description="Helical" evidence="1">
    <location>
        <begin position="35"/>
        <end position="54"/>
    </location>
</feature>
<proteinExistence type="predicted"/>
<dbReference type="EMBL" id="KV417733">
    <property type="protein sequence ID" value="KZP08015.1"/>
    <property type="molecule type" value="Genomic_DNA"/>
</dbReference>
<keyword evidence="3" id="KW-1185">Reference proteome</keyword>
<dbReference type="OrthoDB" id="3245393at2759"/>
<evidence type="ECO:0000313" key="2">
    <source>
        <dbReference type="EMBL" id="KZP08015.1"/>
    </source>
</evidence>
<protein>
    <submittedName>
        <fullName evidence="2">Uncharacterized protein</fullName>
    </submittedName>
</protein>
<sequence length="219" mass="23685">MNRMMPLHDFPFGNFTPDGSKQLTPALVLVAHKGFIYSTAGWCALLGIALFFLLGRVPAPALDIQRVIDVAQSADSEHNAYALEGRAVATTVERIAHLDRDGNDGETENGVLHVRESSTMTFHFGKRHDLLSELASVASPPARLPPNFVLFMSIILGTVMCFGSCSQVRGDVVCGEGKVAIEHVQEGRIALARSQTRQACPSFPTFLFQPLNPSSPVPA</sequence>
<name>A0A165WXV7_9AGAM</name>